<feature type="compositionally biased region" description="Polar residues" evidence="1">
    <location>
        <begin position="49"/>
        <end position="58"/>
    </location>
</feature>
<organism evidence="2 3">
    <name type="scientific">Linum trigynum</name>
    <dbReference type="NCBI Taxonomy" id="586398"/>
    <lineage>
        <taxon>Eukaryota</taxon>
        <taxon>Viridiplantae</taxon>
        <taxon>Streptophyta</taxon>
        <taxon>Embryophyta</taxon>
        <taxon>Tracheophyta</taxon>
        <taxon>Spermatophyta</taxon>
        <taxon>Magnoliopsida</taxon>
        <taxon>eudicotyledons</taxon>
        <taxon>Gunneridae</taxon>
        <taxon>Pentapetalae</taxon>
        <taxon>rosids</taxon>
        <taxon>fabids</taxon>
        <taxon>Malpighiales</taxon>
        <taxon>Linaceae</taxon>
        <taxon>Linum</taxon>
    </lineage>
</organism>
<dbReference type="Proteomes" id="UP001497516">
    <property type="component" value="Chromosome 2"/>
</dbReference>
<feature type="compositionally biased region" description="Low complexity" evidence="1">
    <location>
        <begin position="36"/>
        <end position="48"/>
    </location>
</feature>
<sequence length="93" mass="10532">MAETRCCDPLFRETQSIKRCCNRRASSSRRHPCSPPSLSSSKSGSSQSKRCCNQRASSSCRHPLLAAFTVVVRIRLAAVEENWNGSRKRREFE</sequence>
<gene>
    <name evidence="2" type="ORF">LTRI10_LOCUS13867</name>
</gene>
<accession>A0AAV2DFB2</accession>
<dbReference type="AlphaFoldDB" id="A0AAV2DFB2"/>
<evidence type="ECO:0000256" key="1">
    <source>
        <dbReference type="SAM" id="MobiDB-lite"/>
    </source>
</evidence>
<protein>
    <submittedName>
        <fullName evidence="2">Uncharacterized protein</fullName>
    </submittedName>
</protein>
<feature type="region of interest" description="Disordered" evidence="1">
    <location>
        <begin position="25"/>
        <end position="58"/>
    </location>
</feature>
<evidence type="ECO:0000313" key="2">
    <source>
        <dbReference type="EMBL" id="CAL1371824.1"/>
    </source>
</evidence>
<dbReference type="EMBL" id="OZ034815">
    <property type="protein sequence ID" value="CAL1371824.1"/>
    <property type="molecule type" value="Genomic_DNA"/>
</dbReference>
<keyword evidence="3" id="KW-1185">Reference proteome</keyword>
<reference evidence="2 3" key="1">
    <citation type="submission" date="2024-04" db="EMBL/GenBank/DDBJ databases">
        <authorList>
            <person name="Fracassetti M."/>
        </authorList>
    </citation>
    <scope>NUCLEOTIDE SEQUENCE [LARGE SCALE GENOMIC DNA]</scope>
</reference>
<evidence type="ECO:0000313" key="3">
    <source>
        <dbReference type="Proteomes" id="UP001497516"/>
    </source>
</evidence>
<proteinExistence type="predicted"/>
<name>A0AAV2DFB2_9ROSI</name>